<dbReference type="Gene3D" id="1.10.8.640">
    <property type="entry name" value="Cytochrome C biogenesis protein"/>
    <property type="match status" value="1"/>
</dbReference>
<name>A0A2N5WYP9_9GAMM</name>
<feature type="chain" id="PRO_5014491098" description="Cytochrome c-type biogenesis protein" evidence="7">
    <location>
        <begin position="23"/>
        <end position="158"/>
    </location>
</feature>
<dbReference type="InterPro" id="IPR038297">
    <property type="entry name" value="CcmH/CycL/NrfF/Ccl2_sf"/>
</dbReference>
<dbReference type="InterPro" id="IPR051263">
    <property type="entry name" value="C-type_cytochrome_biogenesis"/>
</dbReference>
<keyword evidence="7" id="KW-0812">Transmembrane</keyword>
<dbReference type="OrthoDB" id="9804975at2"/>
<dbReference type="GO" id="GO:0005886">
    <property type="term" value="C:plasma membrane"/>
    <property type="evidence" value="ECO:0007669"/>
    <property type="project" value="TreeGrafter"/>
</dbReference>
<dbReference type="GO" id="GO:0046872">
    <property type="term" value="F:metal ion binding"/>
    <property type="evidence" value="ECO:0007669"/>
    <property type="project" value="UniProtKB-KW"/>
</dbReference>
<feature type="signal peptide" evidence="7">
    <location>
        <begin position="1"/>
        <end position="22"/>
    </location>
</feature>
<dbReference type="FunFam" id="1.10.8.640:FF:000001">
    <property type="entry name" value="Cytochrome c-type biogenesis protein"/>
    <property type="match status" value="1"/>
</dbReference>
<evidence type="ECO:0000256" key="2">
    <source>
        <dbReference type="ARBA" id="ARBA00022617"/>
    </source>
</evidence>
<dbReference type="RefSeq" id="WP_101518795.1">
    <property type="nucleotide sequence ID" value="NZ_PKUS01000030.1"/>
</dbReference>
<dbReference type="CDD" id="cd16378">
    <property type="entry name" value="CcmH_N"/>
    <property type="match status" value="1"/>
</dbReference>
<keyword evidence="6 7" id="KW-0408">Iron</keyword>
<keyword evidence="2 7" id="KW-0349">Heme</keyword>
<keyword evidence="10" id="KW-1185">Reference proteome</keyword>
<dbReference type="InterPro" id="IPR005616">
    <property type="entry name" value="CcmH/CycL/Ccl2/NrfF_N"/>
</dbReference>
<dbReference type="Pfam" id="PF03918">
    <property type="entry name" value="CcmH"/>
    <property type="match status" value="1"/>
</dbReference>
<evidence type="ECO:0000256" key="7">
    <source>
        <dbReference type="RuleBase" id="RU364112"/>
    </source>
</evidence>
<keyword evidence="5" id="KW-0201">Cytochrome c-type biogenesis</keyword>
<comment type="caution">
    <text evidence="9">The sequence shown here is derived from an EMBL/GenBank/DDBJ whole genome shotgun (WGS) entry which is preliminary data.</text>
</comment>
<evidence type="ECO:0000313" key="10">
    <source>
        <dbReference type="Proteomes" id="UP000235005"/>
    </source>
</evidence>
<dbReference type="PANTHER" id="PTHR47870">
    <property type="entry name" value="CYTOCHROME C-TYPE BIOGENESIS PROTEIN CCMH"/>
    <property type="match status" value="1"/>
</dbReference>
<accession>A0A2N5WYP9</accession>
<keyword evidence="3 7" id="KW-0479">Metal-binding</keyword>
<keyword evidence="7" id="KW-0472">Membrane</keyword>
<evidence type="ECO:0000313" key="9">
    <source>
        <dbReference type="EMBL" id="PLW67363.1"/>
    </source>
</evidence>
<evidence type="ECO:0000256" key="6">
    <source>
        <dbReference type="ARBA" id="ARBA00023004"/>
    </source>
</evidence>
<evidence type="ECO:0000256" key="3">
    <source>
        <dbReference type="ARBA" id="ARBA00022723"/>
    </source>
</evidence>
<feature type="domain" description="CcmH/CycL/Ccl2/NrfF N-terminal" evidence="8">
    <location>
        <begin position="12"/>
        <end position="151"/>
    </location>
</feature>
<keyword evidence="4 7" id="KW-0732">Signal</keyword>
<gene>
    <name evidence="9" type="ORF">C0039_17410</name>
</gene>
<dbReference type="GO" id="GO:0017004">
    <property type="term" value="P:cytochrome complex assembly"/>
    <property type="evidence" value="ECO:0007669"/>
    <property type="project" value="UniProtKB-KW"/>
</dbReference>
<evidence type="ECO:0000256" key="5">
    <source>
        <dbReference type="ARBA" id="ARBA00022748"/>
    </source>
</evidence>
<proteinExistence type="inferred from homology"/>
<protein>
    <recommendedName>
        <fullName evidence="7">Cytochrome c-type biogenesis protein</fullName>
    </recommendedName>
</protein>
<dbReference type="PANTHER" id="PTHR47870:SF1">
    <property type="entry name" value="CYTOCHROME C-TYPE BIOGENESIS PROTEIN CCMH"/>
    <property type="match status" value="1"/>
</dbReference>
<dbReference type="AlphaFoldDB" id="A0A2N5WYP9"/>
<evidence type="ECO:0000256" key="1">
    <source>
        <dbReference type="ARBA" id="ARBA00010342"/>
    </source>
</evidence>
<reference evidence="9 10" key="1">
    <citation type="submission" date="2018-01" db="EMBL/GenBank/DDBJ databases">
        <title>The draft genome sequence of Halioglobus lutimaris HF004.</title>
        <authorList>
            <person name="Du Z.-J."/>
            <person name="Shi M.-J."/>
        </authorList>
    </citation>
    <scope>NUCLEOTIDE SEQUENCE [LARGE SCALE GENOMIC DNA]</scope>
    <source>
        <strain evidence="9 10">HF004</strain>
    </source>
</reference>
<dbReference type="Proteomes" id="UP000235005">
    <property type="component" value="Unassembled WGS sequence"/>
</dbReference>
<keyword evidence="7" id="KW-1133">Transmembrane helix</keyword>
<dbReference type="EMBL" id="PKUS01000030">
    <property type="protein sequence ID" value="PLW67363.1"/>
    <property type="molecule type" value="Genomic_DNA"/>
</dbReference>
<sequence length="158" mass="17729">MRQVCAVLLFIAWGLASTAAQAVIETYEFSDAQLEARYQDLSGELRCPKCQNQNIADSNAPIAQDLRKLLHQQLEKGASDDEILEYMTDRYGEFVRYRPRFSGATLLLWLAPGILLVLGLLIVVMTLRGRAKPGTGEQALTEHDQQRLRDLIAKAEKP</sequence>
<evidence type="ECO:0000259" key="8">
    <source>
        <dbReference type="Pfam" id="PF03918"/>
    </source>
</evidence>
<organism evidence="9 10">
    <name type="scientific">Pseudohalioglobus lutimaris</name>
    <dbReference type="NCBI Taxonomy" id="1737061"/>
    <lineage>
        <taxon>Bacteria</taxon>
        <taxon>Pseudomonadati</taxon>
        <taxon>Pseudomonadota</taxon>
        <taxon>Gammaproteobacteria</taxon>
        <taxon>Cellvibrionales</taxon>
        <taxon>Halieaceae</taxon>
        <taxon>Pseudohalioglobus</taxon>
    </lineage>
</organism>
<evidence type="ECO:0000256" key="4">
    <source>
        <dbReference type="ARBA" id="ARBA00022729"/>
    </source>
</evidence>
<comment type="function">
    <text evidence="7">Possible subunit of a heme lyase.</text>
</comment>
<comment type="similarity">
    <text evidence="1 7">Belongs to the CcmH/CycL/Ccl2/NrfF family.</text>
</comment>
<feature type="transmembrane region" description="Helical" evidence="7">
    <location>
        <begin position="106"/>
        <end position="127"/>
    </location>
</feature>